<keyword evidence="3" id="KW-1185">Reference proteome</keyword>
<name>A0ABP2C110_9FIRM</name>
<gene>
    <name evidence="2" type="ORF">SSPH_00184</name>
</gene>
<accession>A0ABP2C110</accession>
<evidence type="ECO:0000313" key="3">
    <source>
        <dbReference type="Proteomes" id="UP000245702"/>
    </source>
</evidence>
<dbReference type="Pfam" id="PF12728">
    <property type="entry name" value="HTH_17"/>
    <property type="match status" value="1"/>
</dbReference>
<reference evidence="2 3" key="1">
    <citation type="submission" date="2016-01" db="EMBL/GenBank/DDBJ databases">
        <authorList>
            <person name="Brown R."/>
        </authorList>
    </citation>
    <scope>NUCLEOTIDE SEQUENCE [LARGE SCALE GENOMIC DNA]</scope>
    <source>
        <strain evidence="2">Sporomusa sphaeroides DSM 2875</strain>
    </source>
</reference>
<proteinExistence type="predicted"/>
<feature type="domain" description="Helix-turn-helix" evidence="1">
    <location>
        <begin position="42"/>
        <end position="89"/>
    </location>
</feature>
<protein>
    <submittedName>
        <fullName evidence="2">Helix-turn-helix domain protein</fullName>
    </submittedName>
</protein>
<sequence>MKTTQKLFTLDAEKGTIIELSIEQVKEIVARNEKQDITKKAYSPEEARKIIGLGRNTFMELLHSGKIKGIKAGAKWLVPNWAIDEFLQAK</sequence>
<dbReference type="NCBIfam" id="TIGR01764">
    <property type="entry name" value="excise"/>
    <property type="match status" value="1"/>
</dbReference>
<dbReference type="Proteomes" id="UP000245702">
    <property type="component" value="Unassembled WGS sequence"/>
</dbReference>
<dbReference type="InterPro" id="IPR041657">
    <property type="entry name" value="HTH_17"/>
</dbReference>
<dbReference type="RefSeq" id="WP_075755252.1">
    <property type="nucleotide sequence ID" value="NZ_CP146991.1"/>
</dbReference>
<evidence type="ECO:0000259" key="1">
    <source>
        <dbReference type="Pfam" id="PF12728"/>
    </source>
</evidence>
<dbReference type="EMBL" id="FCOW01000001">
    <property type="protein sequence ID" value="CVK17550.1"/>
    <property type="molecule type" value="Genomic_DNA"/>
</dbReference>
<organism evidence="2 3">
    <name type="scientific">Sporomusa sphaeroides DSM 2875</name>
    <dbReference type="NCBI Taxonomy" id="1337886"/>
    <lineage>
        <taxon>Bacteria</taxon>
        <taxon>Bacillati</taxon>
        <taxon>Bacillota</taxon>
        <taxon>Negativicutes</taxon>
        <taxon>Selenomonadales</taxon>
        <taxon>Sporomusaceae</taxon>
        <taxon>Sporomusa</taxon>
    </lineage>
</organism>
<evidence type="ECO:0000313" key="2">
    <source>
        <dbReference type="EMBL" id="CVK17550.1"/>
    </source>
</evidence>
<comment type="caution">
    <text evidence="2">The sequence shown here is derived from an EMBL/GenBank/DDBJ whole genome shotgun (WGS) entry which is preliminary data.</text>
</comment>
<dbReference type="InterPro" id="IPR010093">
    <property type="entry name" value="SinI_DNA-bd"/>
</dbReference>